<feature type="transmembrane region" description="Helical" evidence="2">
    <location>
        <begin position="891"/>
        <end position="912"/>
    </location>
</feature>
<feature type="transmembrane region" description="Helical" evidence="2">
    <location>
        <begin position="423"/>
        <end position="441"/>
    </location>
</feature>
<feature type="transmembrane region" description="Helical" evidence="2">
    <location>
        <begin position="622"/>
        <end position="642"/>
    </location>
</feature>
<accession>A0A4R1XW26</accession>
<gene>
    <name evidence="3" type="ORF">EC844_1119</name>
</gene>
<feature type="transmembrane region" description="Helical" evidence="2">
    <location>
        <begin position="12"/>
        <end position="39"/>
    </location>
</feature>
<proteinExistence type="predicted"/>
<feature type="transmembrane region" description="Helical" evidence="2">
    <location>
        <begin position="325"/>
        <end position="345"/>
    </location>
</feature>
<keyword evidence="2" id="KW-0472">Membrane</keyword>
<feature type="transmembrane region" description="Helical" evidence="2">
    <location>
        <begin position="943"/>
        <end position="966"/>
    </location>
</feature>
<feature type="transmembrane region" description="Helical" evidence="2">
    <location>
        <begin position="787"/>
        <end position="810"/>
    </location>
</feature>
<evidence type="ECO:0000313" key="3">
    <source>
        <dbReference type="EMBL" id="TCM66720.1"/>
    </source>
</evidence>
<feature type="transmembrane region" description="Helical" evidence="2">
    <location>
        <begin position="489"/>
        <end position="508"/>
    </location>
</feature>
<feature type="transmembrane region" description="Helical" evidence="2">
    <location>
        <begin position="590"/>
        <end position="610"/>
    </location>
</feature>
<feature type="compositionally biased region" description="Polar residues" evidence="1">
    <location>
        <begin position="136"/>
        <end position="146"/>
    </location>
</feature>
<dbReference type="AlphaFoldDB" id="A0A4R1XW26"/>
<dbReference type="OrthoDB" id="207428at2"/>
<feature type="transmembrane region" description="Helical" evidence="2">
    <location>
        <begin position="462"/>
        <end position="483"/>
    </location>
</feature>
<keyword evidence="2" id="KW-0812">Transmembrane</keyword>
<feature type="transmembrane region" description="Helical" evidence="2">
    <location>
        <begin position="274"/>
        <end position="292"/>
    </location>
</feature>
<protein>
    <submittedName>
        <fullName evidence="3">Putative membrane protein</fullName>
    </submittedName>
</protein>
<sequence length="982" mass="109901">MPKVHSEIRIMWLMFLMIVAIAAWFLELHLLSYLCALALVMSVMHYVDLIQNPTQDIATQFDAEHVRNSKVPLYLASLLAVLGAVMSWHWVLGAGITIWIFFFLRWLRRLEQQLNRLQHLLERQQQSSQQGLTPAATLSKSKTQSEAALRTEAECNSQAELKSGAVAEPESKFASESMPESASEFKSSLESAPFALQPQQGEVTITAADSVELSISTGSTQTNTPDLNMLDQVKSWLFQGNPVLKAAICILLIGIVLLLRFATEHWQIDLAMQLALLALLSTSVCGLGCRLFRKNPSFALGLQGLGMAGLFLSLFFAYYNQVIASFPLAAALYMCIMAATIGLSLKQNSIELALMAMLVAYFAPFSLPIRDMSSVELLTYYLLINIAIAILSSVRPWKVLVHIALLTSVVIGSGYALQHADFAQLPMLLLILAHTAIFIWLGFRYSQLIAKRDLQQFQLKPVLDIALIFGAPTVAYALVYLLYFESILWQASLSFAFAVVFAGLYALIKRKAHIDVIAQSYLSLSLIFLSIIPAILLPEQWSVVGWALQGVLVFAYALWRDLAIGRYLAMALLIIAGLSGAYYLLESDDLPRSVLWCLSLSYIVVVVLANSCERFRAQYDNLMAVFHAMLMFFAFAILLLLFADQFDLDEHPSLVLLLLSIGLFILNEIMQLLKATWTWFIPKCLAMLPILLYALWLLVTQMDQGQLIWVSNVDAWYFAASGILLFGLSLRTQMNYATVQEPISASALLSLSLASMVLWPAMPYMSLMILPLLFCAWGFFRRQDHKLVMIWQSNASLMLLLIWMICSQLFEQGAFDVYWLPVINPFDLVSLAALLAMIWLLSLQLKTRLDRGIIAILAVLSLLWLSSYILLRALHVYLETPYNQIELWGNAVVQLSLTLLWVSLAFITMTLAKRLKLRALWILGASLLVIVTFKLVLLDLSHIGTLLRVFSFLGAGLVMLIIAYIAPIPDLPSSDREDTVPK</sequence>
<feature type="transmembrane region" description="Helical" evidence="2">
    <location>
        <begin position="566"/>
        <end position="584"/>
    </location>
</feature>
<name>A0A4R1XW26_ACICA</name>
<reference evidence="3 4" key="1">
    <citation type="submission" date="2019-03" db="EMBL/GenBank/DDBJ databases">
        <title>Genomic analyses of the natural microbiome of Caenorhabditis elegans.</title>
        <authorList>
            <person name="Samuel B."/>
        </authorList>
    </citation>
    <scope>NUCLEOTIDE SEQUENCE [LARGE SCALE GENOMIC DNA]</scope>
    <source>
        <strain evidence="3 4">JUb89</strain>
    </source>
</reference>
<dbReference type="Pfam" id="PF10101">
    <property type="entry name" value="DUF2339"/>
    <property type="match status" value="1"/>
</dbReference>
<feature type="transmembrane region" description="Helical" evidence="2">
    <location>
        <begin position="352"/>
        <end position="369"/>
    </location>
</feature>
<feature type="transmembrane region" description="Helical" evidence="2">
    <location>
        <begin position="708"/>
        <end position="730"/>
    </location>
</feature>
<keyword evidence="2" id="KW-1133">Transmembrane helix</keyword>
<organism evidence="3 4">
    <name type="scientific">Acinetobacter calcoaceticus</name>
    <dbReference type="NCBI Taxonomy" id="471"/>
    <lineage>
        <taxon>Bacteria</taxon>
        <taxon>Pseudomonadati</taxon>
        <taxon>Pseudomonadota</taxon>
        <taxon>Gammaproteobacteria</taxon>
        <taxon>Moraxellales</taxon>
        <taxon>Moraxellaceae</taxon>
        <taxon>Acinetobacter</taxon>
        <taxon>Acinetobacter calcoaceticus/baumannii complex</taxon>
    </lineage>
</organism>
<feature type="transmembrane region" description="Helical" evidence="2">
    <location>
        <begin position="375"/>
        <end position="392"/>
    </location>
</feature>
<feature type="transmembrane region" description="Helical" evidence="2">
    <location>
        <begin position="243"/>
        <end position="262"/>
    </location>
</feature>
<feature type="transmembrane region" description="Helical" evidence="2">
    <location>
        <begin position="685"/>
        <end position="702"/>
    </location>
</feature>
<dbReference type="Proteomes" id="UP000294963">
    <property type="component" value="Unassembled WGS sequence"/>
</dbReference>
<dbReference type="InterPro" id="IPR019286">
    <property type="entry name" value="DUF2339_TM"/>
</dbReference>
<evidence type="ECO:0000313" key="4">
    <source>
        <dbReference type="Proteomes" id="UP000294963"/>
    </source>
</evidence>
<feature type="transmembrane region" description="Helical" evidence="2">
    <location>
        <begin position="399"/>
        <end position="417"/>
    </location>
</feature>
<keyword evidence="4" id="KW-1185">Reference proteome</keyword>
<feature type="transmembrane region" description="Helical" evidence="2">
    <location>
        <begin position="919"/>
        <end position="937"/>
    </location>
</feature>
<evidence type="ECO:0000256" key="1">
    <source>
        <dbReference type="SAM" id="MobiDB-lite"/>
    </source>
</evidence>
<dbReference type="PANTHER" id="PTHR38434:SF1">
    <property type="entry name" value="BLL2549 PROTEIN"/>
    <property type="match status" value="1"/>
</dbReference>
<feature type="transmembrane region" description="Helical" evidence="2">
    <location>
        <begin position="654"/>
        <end position="673"/>
    </location>
</feature>
<evidence type="ECO:0000256" key="2">
    <source>
        <dbReference type="SAM" id="Phobius"/>
    </source>
</evidence>
<dbReference type="EMBL" id="SLVJ01000011">
    <property type="protein sequence ID" value="TCM66720.1"/>
    <property type="molecule type" value="Genomic_DNA"/>
</dbReference>
<comment type="caution">
    <text evidence="3">The sequence shown here is derived from an EMBL/GenBank/DDBJ whole genome shotgun (WGS) entry which is preliminary data.</text>
</comment>
<feature type="region of interest" description="Disordered" evidence="1">
    <location>
        <begin position="131"/>
        <end position="173"/>
    </location>
</feature>
<feature type="transmembrane region" description="Helical" evidence="2">
    <location>
        <begin position="764"/>
        <end position="780"/>
    </location>
</feature>
<feature type="transmembrane region" description="Helical" evidence="2">
    <location>
        <begin position="299"/>
        <end position="319"/>
    </location>
</feature>
<feature type="transmembrane region" description="Helical" evidence="2">
    <location>
        <begin position="822"/>
        <end position="841"/>
    </location>
</feature>
<dbReference type="PANTHER" id="PTHR38434">
    <property type="entry name" value="BLL2549 PROTEIN"/>
    <property type="match status" value="1"/>
</dbReference>
<feature type="transmembrane region" description="Helical" evidence="2">
    <location>
        <begin position="520"/>
        <end position="537"/>
    </location>
</feature>
<feature type="transmembrane region" description="Helical" evidence="2">
    <location>
        <begin position="74"/>
        <end position="107"/>
    </location>
</feature>
<feature type="transmembrane region" description="Helical" evidence="2">
    <location>
        <begin position="853"/>
        <end position="871"/>
    </location>
</feature>